<evidence type="ECO:0000313" key="1">
    <source>
        <dbReference type="EMBL" id="SES31566.1"/>
    </source>
</evidence>
<proteinExistence type="predicted"/>
<sequence length="78" mass="8664">MTALELETLRNAAMTLSEQERAALAKDLVASLDGPADEGVAEAWDREIRRRIQKIDSGEAELLDAEEVLSRARDRIRG</sequence>
<dbReference type="Proteomes" id="UP000198505">
    <property type="component" value="Unassembled WGS sequence"/>
</dbReference>
<dbReference type="EMBL" id="FOGS01000014">
    <property type="protein sequence ID" value="SES31566.1"/>
    <property type="molecule type" value="Genomic_DNA"/>
</dbReference>
<organism evidence="1 2">
    <name type="scientific">Vreelandella subterranea</name>
    <dbReference type="NCBI Taxonomy" id="416874"/>
    <lineage>
        <taxon>Bacteria</taxon>
        <taxon>Pseudomonadati</taxon>
        <taxon>Pseudomonadota</taxon>
        <taxon>Gammaproteobacteria</taxon>
        <taxon>Oceanospirillales</taxon>
        <taxon>Halomonadaceae</taxon>
        <taxon>Vreelandella</taxon>
    </lineage>
</organism>
<gene>
    <name evidence="1" type="ORF">SAMN04487958_1143</name>
</gene>
<accession>A0A1H9WC90</accession>
<name>A0A1H9WC90_9GAMM</name>
<dbReference type="AlphaFoldDB" id="A0A1H9WC90"/>
<protein>
    <submittedName>
        <fullName evidence="1">Putative addiction module component, TIGR02574 family</fullName>
    </submittedName>
</protein>
<keyword evidence="2" id="KW-1185">Reference proteome</keyword>
<evidence type="ECO:0000313" key="2">
    <source>
        <dbReference type="Proteomes" id="UP000198505"/>
    </source>
</evidence>
<dbReference type="Pfam" id="PF09720">
    <property type="entry name" value="Unstab_antitox"/>
    <property type="match status" value="1"/>
</dbReference>
<dbReference type="InterPro" id="IPR013406">
    <property type="entry name" value="CHP02574_addiction_mod"/>
</dbReference>
<dbReference type="STRING" id="416874.SAMN04487958_1143"/>
<reference evidence="2" key="1">
    <citation type="submission" date="2016-10" db="EMBL/GenBank/DDBJ databases">
        <authorList>
            <person name="Varghese N."/>
            <person name="Submissions S."/>
        </authorList>
    </citation>
    <scope>NUCLEOTIDE SEQUENCE [LARGE SCALE GENOMIC DNA]</scope>
    <source>
        <strain evidence="2">CGMCC 1.6495</strain>
    </source>
</reference>
<dbReference type="RefSeq" id="WP_092829760.1">
    <property type="nucleotide sequence ID" value="NZ_FOGS01000014.1"/>
</dbReference>